<comment type="caution">
    <text evidence="1">The sequence shown here is derived from an EMBL/GenBank/DDBJ whole genome shotgun (WGS) entry which is preliminary data.</text>
</comment>
<proteinExistence type="predicted"/>
<organism evidence="1">
    <name type="scientific">Medicago truncatula</name>
    <name type="common">Barrel medic</name>
    <name type="synonym">Medicago tribuloides</name>
    <dbReference type="NCBI Taxonomy" id="3880"/>
    <lineage>
        <taxon>Eukaryota</taxon>
        <taxon>Viridiplantae</taxon>
        <taxon>Streptophyta</taxon>
        <taxon>Embryophyta</taxon>
        <taxon>Tracheophyta</taxon>
        <taxon>Spermatophyta</taxon>
        <taxon>Magnoliopsida</taxon>
        <taxon>eudicotyledons</taxon>
        <taxon>Gunneridae</taxon>
        <taxon>Pentapetalae</taxon>
        <taxon>rosids</taxon>
        <taxon>fabids</taxon>
        <taxon>Fabales</taxon>
        <taxon>Fabaceae</taxon>
        <taxon>Papilionoideae</taxon>
        <taxon>50 kb inversion clade</taxon>
        <taxon>NPAAA clade</taxon>
        <taxon>Hologalegina</taxon>
        <taxon>IRL clade</taxon>
        <taxon>Trifolieae</taxon>
        <taxon>Medicago</taxon>
    </lineage>
</organism>
<dbReference type="AlphaFoldDB" id="A0A396JH31"/>
<dbReference type="Gramene" id="rna1027">
    <property type="protein sequence ID" value="RHN77560.1"/>
    <property type="gene ID" value="gene1027"/>
</dbReference>
<reference evidence="1" key="1">
    <citation type="journal article" date="2018" name="Nat. Plants">
        <title>Whole-genome landscape of Medicago truncatula symbiotic genes.</title>
        <authorList>
            <person name="Pecrix Y."/>
            <person name="Gamas P."/>
            <person name="Carrere S."/>
        </authorList>
    </citation>
    <scope>NUCLEOTIDE SEQUENCE</scope>
    <source>
        <tissue evidence="1">Leaves</tissue>
    </source>
</reference>
<dbReference type="EMBL" id="PSQE01000001">
    <property type="protein sequence ID" value="RHN77560.1"/>
    <property type="molecule type" value="Genomic_DNA"/>
</dbReference>
<sequence length="40" mass="4907">MKKNQISLIWFEDKLARKTKQNVWVRLFLCAKKYEGEMMT</sequence>
<dbReference type="Proteomes" id="UP000265566">
    <property type="component" value="Chromosome 1"/>
</dbReference>
<accession>A0A396JH31</accession>
<protein>
    <submittedName>
        <fullName evidence="1">Uncharacterized protein</fullName>
    </submittedName>
</protein>
<gene>
    <name evidence="1" type="ORF">MtrunA17_Chr1g0156111</name>
</gene>
<name>A0A396JH31_MEDTR</name>
<evidence type="ECO:0000313" key="1">
    <source>
        <dbReference type="EMBL" id="RHN77560.1"/>
    </source>
</evidence>